<dbReference type="SUPFAM" id="SSF53335">
    <property type="entry name" value="S-adenosyl-L-methionine-dependent methyltransferases"/>
    <property type="match status" value="1"/>
</dbReference>
<accession>A0A445MU91</accession>
<name>A0A445MU91_9BACT</name>
<keyword evidence="1" id="KW-0808">Transferase</keyword>
<dbReference type="InterPro" id="IPR029063">
    <property type="entry name" value="SAM-dependent_MTases_sf"/>
</dbReference>
<proteinExistence type="predicted"/>
<dbReference type="AlphaFoldDB" id="A0A445MU91"/>
<keyword evidence="1" id="KW-0489">Methyltransferase</keyword>
<sequence length="279" mass="31770">MRYNNNCILCRSSNYSLIHKRGKWNYLRCRRCGLVSIDPAPSPDQLSQSYRHYLPDSDEKIKKWAAMMRPIIVKSARMIESEIPPGRLLDIGSGYGFFLKEMRQRGWGVEGIEISETGRQYTMAEIGASVHSEPLESVAFPSDYFDVVTLFYVIEHLPDPVSTMQEVNRILKPGGLALVRWPHSTPIVRLAGQLSRYFDLYHTPYHLYDFSPLTIKMLFKCAGFLAIKTVIGGYTLPDIRFNRWCSIAAGSLADWICRTTGERVLLPAVSKTTVARKIL</sequence>
<protein>
    <submittedName>
        <fullName evidence="1">Putative methyltransferase</fullName>
    </submittedName>
</protein>
<dbReference type="EMBL" id="OJIN01000076">
    <property type="protein sequence ID" value="SPD73067.1"/>
    <property type="molecule type" value="Genomic_DNA"/>
</dbReference>
<dbReference type="Gene3D" id="3.40.50.150">
    <property type="entry name" value="Vaccinia Virus protein VP39"/>
    <property type="match status" value="1"/>
</dbReference>
<gene>
    <name evidence="1" type="ORF">PITCH_A1670010</name>
</gene>
<organism evidence="1">
    <name type="scientific">uncultured Desulfobacterium sp</name>
    <dbReference type="NCBI Taxonomy" id="201089"/>
    <lineage>
        <taxon>Bacteria</taxon>
        <taxon>Pseudomonadati</taxon>
        <taxon>Thermodesulfobacteriota</taxon>
        <taxon>Desulfobacteria</taxon>
        <taxon>Desulfobacterales</taxon>
        <taxon>Desulfobacteriaceae</taxon>
        <taxon>Desulfobacterium</taxon>
        <taxon>environmental samples</taxon>
    </lineage>
</organism>
<dbReference type="CDD" id="cd02440">
    <property type="entry name" value="AdoMet_MTases"/>
    <property type="match status" value="1"/>
</dbReference>
<dbReference type="PANTHER" id="PTHR43861">
    <property type="entry name" value="TRANS-ACONITATE 2-METHYLTRANSFERASE-RELATED"/>
    <property type="match status" value="1"/>
</dbReference>
<dbReference type="GO" id="GO:0008168">
    <property type="term" value="F:methyltransferase activity"/>
    <property type="evidence" value="ECO:0007669"/>
    <property type="project" value="UniProtKB-KW"/>
</dbReference>
<reference evidence="1" key="1">
    <citation type="submission" date="2018-01" db="EMBL/GenBank/DDBJ databases">
        <authorList>
            <person name="Regsiter A."/>
            <person name="William W."/>
        </authorList>
    </citation>
    <scope>NUCLEOTIDE SEQUENCE</scope>
    <source>
        <strain evidence="1">TRIP AH-1</strain>
    </source>
</reference>
<dbReference type="Pfam" id="PF13489">
    <property type="entry name" value="Methyltransf_23"/>
    <property type="match status" value="1"/>
</dbReference>
<evidence type="ECO:0000313" key="1">
    <source>
        <dbReference type="EMBL" id="SPD73067.1"/>
    </source>
</evidence>
<dbReference type="GO" id="GO:0032259">
    <property type="term" value="P:methylation"/>
    <property type="evidence" value="ECO:0007669"/>
    <property type="project" value="UniProtKB-KW"/>
</dbReference>